<gene>
    <name evidence="3" type="ORF">M6B38_375410</name>
</gene>
<dbReference type="Pfam" id="PF13450">
    <property type="entry name" value="NAD_binding_8"/>
    <property type="match status" value="1"/>
</dbReference>
<dbReference type="InterPro" id="IPR036188">
    <property type="entry name" value="FAD/NAD-bd_sf"/>
</dbReference>
<accession>A0AAX6GBK4</accession>
<feature type="domain" description="Amine oxidase" evidence="2">
    <location>
        <begin position="140"/>
        <end position="391"/>
    </location>
</feature>
<dbReference type="SUPFAM" id="SSF51905">
    <property type="entry name" value="FAD/NAD(P)-binding domain"/>
    <property type="match status" value="1"/>
</dbReference>
<organism evidence="3 4">
    <name type="scientific">Iris pallida</name>
    <name type="common">Sweet iris</name>
    <dbReference type="NCBI Taxonomy" id="29817"/>
    <lineage>
        <taxon>Eukaryota</taxon>
        <taxon>Viridiplantae</taxon>
        <taxon>Streptophyta</taxon>
        <taxon>Embryophyta</taxon>
        <taxon>Tracheophyta</taxon>
        <taxon>Spermatophyta</taxon>
        <taxon>Magnoliopsida</taxon>
        <taxon>Liliopsida</taxon>
        <taxon>Asparagales</taxon>
        <taxon>Iridaceae</taxon>
        <taxon>Iridoideae</taxon>
        <taxon>Irideae</taxon>
        <taxon>Iris</taxon>
    </lineage>
</organism>
<evidence type="ECO:0000313" key="3">
    <source>
        <dbReference type="EMBL" id="KAJ6825777.1"/>
    </source>
</evidence>
<dbReference type="AlphaFoldDB" id="A0AAX6GBK4"/>
<name>A0AAX6GBK4_IRIPA</name>
<evidence type="ECO:0000256" key="1">
    <source>
        <dbReference type="ARBA" id="ARBA00022946"/>
    </source>
</evidence>
<comment type="caution">
    <text evidence="3">The sequence shown here is derived from an EMBL/GenBank/DDBJ whole genome shotgun (WGS) entry which is preliminary data.</text>
</comment>
<dbReference type="EMBL" id="JANAVB010021596">
    <property type="protein sequence ID" value="KAJ6825777.1"/>
    <property type="molecule type" value="Genomic_DNA"/>
</dbReference>
<sequence>MQSVPSPGGVHTAPSSLKQTLASLHSLSPSPATMKIAVIGSGISGAVCASILARGGAAVTVFESGRGAGGRMSHRREMAEDGRMLFFDHGVPYFTAESGEMAGMVGAWEASGLVAEWKEKFGLYDQRSGRFIDQGKDLMTRKYVGIPGMNSVCKALCAEPGVEAKFGVTVATMDWLQSNSLWSLTSLNGQDLGKFDGVVATDKNIFSPRFTELTGRPPPLDIASSPELAVKLQDIPAEACFALMLGFSEPLSSIPVKGVQFMNSEVLSWAFCDSSKPGRSHVSLNCEYWVLHSTSEYATGVITRSGLQKLSNDALAKVAEELFQGFQATGLAIPRPFFMKAHRWGSAFPTIAAGGEEKCLWDGKKRLALCGDYCASPNVEGAVLSGMRAASKFSRDLSSL</sequence>
<protein>
    <recommendedName>
        <fullName evidence="2">Amine oxidase domain-containing protein</fullName>
    </recommendedName>
</protein>
<keyword evidence="1" id="KW-0809">Transit peptide</keyword>
<evidence type="ECO:0000259" key="2">
    <source>
        <dbReference type="Pfam" id="PF01593"/>
    </source>
</evidence>
<evidence type="ECO:0000313" key="4">
    <source>
        <dbReference type="Proteomes" id="UP001140949"/>
    </source>
</evidence>
<proteinExistence type="predicted"/>
<dbReference type="InterPro" id="IPR002937">
    <property type="entry name" value="Amino_oxidase"/>
</dbReference>
<dbReference type="Gene3D" id="3.50.50.60">
    <property type="entry name" value="FAD/NAD(P)-binding domain"/>
    <property type="match status" value="1"/>
</dbReference>
<dbReference type="GO" id="GO:0016491">
    <property type="term" value="F:oxidoreductase activity"/>
    <property type="evidence" value="ECO:0007669"/>
    <property type="project" value="InterPro"/>
</dbReference>
<dbReference type="Gene3D" id="3.90.660.10">
    <property type="match status" value="1"/>
</dbReference>
<keyword evidence="4" id="KW-1185">Reference proteome</keyword>
<dbReference type="PANTHER" id="PTHR16128:SF5">
    <property type="entry name" value="FAD_NAD(P)-BINDING OXIDOREDUCTASE FAMILY PROTEIN"/>
    <property type="match status" value="1"/>
</dbReference>
<reference evidence="3" key="1">
    <citation type="journal article" date="2023" name="GigaByte">
        <title>Genome assembly of the bearded iris, Iris pallida Lam.</title>
        <authorList>
            <person name="Bruccoleri R.E."/>
            <person name="Oakeley E.J."/>
            <person name="Faust A.M.E."/>
            <person name="Altorfer M."/>
            <person name="Dessus-Babus S."/>
            <person name="Burckhardt D."/>
            <person name="Oertli M."/>
            <person name="Naumann U."/>
            <person name="Petersen F."/>
            <person name="Wong J."/>
        </authorList>
    </citation>
    <scope>NUCLEOTIDE SEQUENCE</scope>
    <source>
        <strain evidence="3">GSM-AAB239-AS_SAM_17_03QT</strain>
    </source>
</reference>
<dbReference type="Pfam" id="PF01593">
    <property type="entry name" value="Amino_oxidase"/>
    <property type="match status" value="1"/>
</dbReference>
<dbReference type="Proteomes" id="UP001140949">
    <property type="component" value="Unassembled WGS sequence"/>
</dbReference>
<reference evidence="3" key="2">
    <citation type="submission" date="2023-04" db="EMBL/GenBank/DDBJ databases">
        <authorList>
            <person name="Bruccoleri R.E."/>
            <person name="Oakeley E.J."/>
            <person name="Faust A.-M."/>
            <person name="Dessus-Babus S."/>
            <person name="Altorfer M."/>
            <person name="Burckhardt D."/>
            <person name="Oertli M."/>
            <person name="Naumann U."/>
            <person name="Petersen F."/>
            <person name="Wong J."/>
        </authorList>
    </citation>
    <scope>NUCLEOTIDE SEQUENCE</scope>
    <source>
        <strain evidence="3">GSM-AAB239-AS_SAM_17_03QT</strain>
        <tissue evidence="3">Leaf</tissue>
    </source>
</reference>
<dbReference type="PANTHER" id="PTHR16128">
    <property type="entry name" value="FAD/NAD(P)-BINDING OXIDOREDUCTASE FAMILY PROTEIN"/>
    <property type="match status" value="1"/>
</dbReference>